<feature type="chain" id="PRO_5017417407" evidence="1">
    <location>
        <begin position="31"/>
        <end position="70"/>
    </location>
</feature>
<dbReference type="VEuPathDB" id="FungiDB:BO80DRAFT_430049"/>
<protein>
    <submittedName>
        <fullName evidence="2">Uncharacterized protein</fullName>
    </submittedName>
</protein>
<dbReference type="AlphaFoldDB" id="A0A395GIV9"/>
<accession>A0A395GIV9</accession>
<dbReference type="GeneID" id="37225486"/>
<dbReference type="EMBL" id="KZ824499">
    <property type="protein sequence ID" value="RAK95212.1"/>
    <property type="molecule type" value="Genomic_DNA"/>
</dbReference>
<reference evidence="2 3" key="1">
    <citation type="submission" date="2018-02" db="EMBL/GenBank/DDBJ databases">
        <title>The genomes of Aspergillus section Nigri reveals drivers in fungal speciation.</title>
        <authorList>
            <consortium name="DOE Joint Genome Institute"/>
            <person name="Vesth T.C."/>
            <person name="Nybo J."/>
            <person name="Theobald S."/>
            <person name="Brandl J."/>
            <person name="Frisvad J.C."/>
            <person name="Nielsen K.F."/>
            <person name="Lyhne E.K."/>
            <person name="Kogle M.E."/>
            <person name="Kuo A."/>
            <person name="Riley R."/>
            <person name="Clum A."/>
            <person name="Nolan M."/>
            <person name="Lipzen A."/>
            <person name="Salamov A."/>
            <person name="Henrissat B."/>
            <person name="Wiebenga A."/>
            <person name="De vries R.P."/>
            <person name="Grigoriev I.V."/>
            <person name="Mortensen U.H."/>
            <person name="Andersen M.R."/>
            <person name="Baker S.E."/>
        </authorList>
    </citation>
    <scope>NUCLEOTIDE SEQUENCE [LARGE SCALE GENOMIC DNA]</scope>
    <source>
        <strain evidence="2 3">CBS 121593</strain>
    </source>
</reference>
<evidence type="ECO:0000256" key="1">
    <source>
        <dbReference type="SAM" id="SignalP"/>
    </source>
</evidence>
<gene>
    <name evidence="2" type="ORF">BO80DRAFT_430049</name>
</gene>
<name>A0A395GIV9_9EURO</name>
<proteinExistence type="predicted"/>
<keyword evidence="1" id="KW-0732">Signal</keyword>
<dbReference type="Proteomes" id="UP000249402">
    <property type="component" value="Unassembled WGS sequence"/>
</dbReference>
<evidence type="ECO:0000313" key="2">
    <source>
        <dbReference type="EMBL" id="RAK95212.1"/>
    </source>
</evidence>
<feature type="signal peptide" evidence="1">
    <location>
        <begin position="1"/>
        <end position="30"/>
    </location>
</feature>
<sequence>MSASGTCMYAMEIPVAPLVLSLCLVVRYTAAPLSHHPLCNPGGQDLLSDLGDELVSFESIETLHRKQGVA</sequence>
<evidence type="ECO:0000313" key="3">
    <source>
        <dbReference type="Proteomes" id="UP000249402"/>
    </source>
</evidence>
<keyword evidence="3" id="KW-1185">Reference proteome</keyword>
<dbReference type="RefSeq" id="XP_025569540.1">
    <property type="nucleotide sequence ID" value="XM_025720621.1"/>
</dbReference>
<organism evidence="2 3">
    <name type="scientific">Aspergillus ibericus CBS 121593</name>
    <dbReference type="NCBI Taxonomy" id="1448316"/>
    <lineage>
        <taxon>Eukaryota</taxon>
        <taxon>Fungi</taxon>
        <taxon>Dikarya</taxon>
        <taxon>Ascomycota</taxon>
        <taxon>Pezizomycotina</taxon>
        <taxon>Eurotiomycetes</taxon>
        <taxon>Eurotiomycetidae</taxon>
        <taxon>Eurotiales</taxon>
        <taxon>Aspergillaceae</taxon>
        <taxon>Aspergillus</taxon>
        <taxon>Aspergillus subgen. Circumdati</taxon>
    </lineage>
</organism>